<dbReference type="EMBL" id="CP068596">
    <property type="protein sequence ID" value="QQZ64669.1"/>
    <property type="molecule type" value="Genomic_DNA"/>
</dbReference>
<feature type="transmembrane region" description="Helical" evidence="7">
    <location>
        <begin position="377"/>
        <end position="397"/>
    </location>
</feature>
<accession>A0A974PIL5</accession>
<dbReference type="PANTHER" id="PTHR43549">
    <property type="entry name" value="MULTIDRUG RESISTANCE PROTEIN YPNP-RELATED"/>
    <property type="match status" value="1"/>
</dbReference>
<evidence type="ECO:0000256" key="5">
    <source>
        <dbReference type="ARBA" id="ARBA00022989"/>
    </source>
</evidence>
<feature type="transmembrane region" description="Helical" evidence="7">
    <location>
        <begin position="335"/>
        <end position="357"/>
    </location>
</feature>
<name>A0A974PIL5_9BACL</name>
<dbReference type="NCBIfam" id="TIGR00797">
    <property type="entry name" value="matE"/>
    <property type="match status" value="1"/>
</dbReference>
<feature type="transmembrane region" description="Helical" evidence="7">
    <location>
        <begin position="62"/>
        <end position="86"/>
    </location>
</feature>
<evidence type="ECO:0000256" key="1">
    <source>
        <dbReference type="ARBA" id="ARBA00004651"/>
    </source>
</evidence>
<gene>
    <name evidence="8" type="ORF">JI735_34040</name>
</gene>
<feature type="transmembrane region" description="Helical" evidence="7">
    <location>
        <begin position="150"/>
        <end position="170"/>
    </location>
</feature>
<protein>
    <submittedName>
        <fullName evidence="8">MATE family efflux transporter</fullName>
    </submittedName>
</protein>
<evidence type="ECO:0000256" key="3">
    <source>
        <dbReference type="ARBA" id="ARBA00022475"/>
    </source>
</evidence>
<feature type="transmembrane region" description="Helical" evidence="7">
    <location>
        <begin position="182"/>
        <end position="203"/>
    </location>
</feature>
<feature type="transmembrane region" description="Helical" evidence="7">
    <location>
        <begin position="433"/>
        <end position="457"/>
    </location>
</feature>
<feature type="transmembrane region" description="Helical" evidence="7">
    <location>
        <begin position="31"/>
        <end position="56"/>
    </location>
</feature>
<evidence type="ECO:0000256" key="4">
    <source>
        <dbReference type="ARBA" id="ARBA00022692"/>
    </source>
</evidence>
<geneLocation type="plasmid" evidence="8 9">
    <name>unnamed1</name>
</geneLocation>
<feature type="transmembrane region" description="Helical" evidence="7">
    <location>
        <begin position="409"/>
        <end position="427"/>
    </location>
</feature>
<organism evidence="8 9">
    <name type="scientific">Paenibacillus sonchi</name>
    <dbReference type="NCBI Taxonomy" id="373687"/>
    <lineage>
        <taxon>Bacteria</taxon>
        <taxon>Bacillati</taxon>
        <taxon>Bacillota</taxon>
        <taxon>Bacilli</taxon>
        <taxon>Bacillales</taxon>
        <taxon>Paenibacillaceae</taxon>
        <taxon>Paenibacillus</taxon>
        <taxon>Paenibacillus sonchi group</taxon>
    </lineage>
</organism>
<dbReference type="GO" id="GO:0015297">
    <property type="term" value="F:antiporter activity"/>
    <property type="evidence" value="ECO:0007669"/>
    <property type="project" value="InterPro"/>
</dbReference>
<dbReference type="InterPro" id="IPR052031">
    <property type="entry name" value="Membrane_Transporter-Flippase"/>
</dbReference>
<dbReference type="KEGG" id="pson:JI735_34040"/>
<dbReference type="Proteomes" id="UP000595841">
    <property type="component" value="Plasmid unnamed1"/>
</dbReference>
<dbReference type="GO" id="GO:0005886">
    <property type="term" value="C:plasma membrane"/>
    <property type="evidence" value="ECO:0007669"/>
    <property type="project" value="UniProtKB-SubCell"/>
</dbReference>
<feature type="transmembrane region" description="Helical" evidence="7">
    <location>
        <begin position="107"/>
        <end position="130"/>
    </location>
</feature>
<dbReference type="Pfam" id="PF01554">
    <property type="entry name" value="MatE"/>
    <property type="match status" value="2"/>
</dbReference>
<keyword evidence="5 7" id="KW-1133">Transmembrane helix</keyword>
<reference evidence="8 9" key="1">
    <citation type="submission" date="2021-01" db="EMBL/GenBank/DDBJ databases">
        <title>Whole genome sequence of Paenibacillus sonchi LMG 24727 for comparative genomics.</title>
        <authorList>
            <person name="Lee G."/>
            <person name="Kim M.-J."/>
            <person name="Lim K."/>
            <person name="Shin J.-H."/>
        </authorList>
    </citation>
    <scope>NUCLEOTIDE SEQUENCE [LARGE SCALE GENOMIC DNA]</scope>
    <source>
        <strain evidence="8 9">LMG 24727</strain>
        <plasmid evidence="8 9">unnamed1</plasmid>
    </source>
</reference>
<dbReference type="InterPro" id="IPR048279">
    <property type="entry name" value="MdtK-like"/>
</dbReference>
<keyword evidence="8" id="KW-0614">Plasmid</keyword>
<evidence type="ECO:0000256" key="7">
    <source>
        <dbReference type="SAM" id="Phobius"/>
    </source>
</evidence>
<dbReference type="InterPro" id="IPR002528">
    <property type="entry name" value="MATE_fam"/>
</dbReference>
<evidence type="ECO:0000313" key="8">
    <source>
        <dbReference type="EMBL" id="QQZ64669.1"/>
    </source>
</evidence>
<dbReference type="AlphaFoldDB" id="A0A974PIL5"/>
<keyword evidence="2" id="KW-0813">Transport</keyword>
<dbReference type="GO" id="GO:0042910">
    <property type="term" value="F:xenobiotic transmembrane transporter activity"/>
    <property type="evidence" value="ECO:0007669"/>
    <property type="project" value="InterPro"/>
</dbReference>
<dbReference type="PIRSF" id="PIRSF006603">
    <property type="entry name" value="DinF"/>
    <property type="match status" value="1"/>
</dbReference>
<evidence type="ECO:0000256" key="6">
    <source>
        <dbReference type="ARBA" id="ARBA00023136"/>
    </source>
</evidence>
<feature type="transmembrane region" description="Helical" evidence="7">
    <location>
        <begin position="209"/>
        <end position="231"/>
    </location>
</feature>
<keyword evidence="9" id="KW-1185">Reference proteome</keyword>
<evidence type="ECO:0000313" key="9">
    <source>
        <dbReference type="Proteomes" id="UP000595841"/>
    </source>
</evidence>
<keyword evidence="3" id="KW-1003">Cell membrane</keyword>
<comment type="subcellular location">
    <subcellularLocation>
        <location evidence="1">Cell membrane</location>
        <topology evidence="1">Multi-pass membrane protein</topology>
    </subcellularLocation>
</comment>
<proteinExistence type="predicted"/>
<keyword evidence="6 7" id="KW-0472">Membrane</keyword>
<dbReference type="PANTHER" id="PTHR43549:SF2">
    <property type="entry name" value="MULTIDRUG RESISTANCE PROTEIN NORM-RELATED"/>
    <property type="match status" value="1"/>
</dbReference>
<sequence>MSDANISIEKAGGGMSDEILKGPIVPTSIKLAVPVIIGQLMLLCHGITNTVFISMIDKSSTALITGIGLIFPIHMCFLAMSLGLFTGMSSIVARGIGEKNKHITDRAAGSGLWLAIGLGLISVTAIYLFSSSIVPFLSGSEMSQEALDNALAYLHWILPGLGLMLVFQTLLGVLQGEGLSKYYGMAMLLSTVINIILDPIFIFGLDMGVAGAALATTIAMSIALLFVISLFHRKKSSLPVTWRARNVDRTVITKIVYIGLPQTLSMISLSVASASINNLMGSISENAMNSWTIVGRIDELLLLAGYGFGSASLTQIGQNYGSGNMSRVLSIFKTNVLLSLALCSLLVLVYNGLATHIFSMFTGVSDVVDGAVRQVRIVSLSYLGVVTAIVVTSSFQGTGRAMPGLILDILRMGLLTIPVSYMLFYWYDAGATGIFYAMAVINLVMMVFAFGWCYLYLKKLKQSSGLTEALAFK</sequence>
<evidence type="ECO:0000256" key="2">
    <source>
        <dbReference type="ARBA" id="ARBA00022448"/>
    </source>
</evidence>
<keyword evidence="4 7" id="KW-0812">Transmembrane</keyword>